<evidence type="ECO:0000256" key="1">
    <source>
        <dbReference type="SAM" id="Phobius"/>
    </source>
</evidence>
<evidence type="ECO:0008006" key="4">
    <source>
        <dbReference type="Google" id="ProtNLM"/>
    </source>
</evidence>
<dbReference type="AlphaFoldDB" id="A0A6B3TSW7"/>
<gene>
    <name evidence="2" type="ORF">G4Z05_07850</name>
</gene>
<feature type="transmembrane region" description="Helical" evidence="1">
    <location>
        <begin position="43"/>
        <end position="70"/>
    </location>
</feature>
<dbReference type="Proteomes" id="UP000481621">
    <property type="component" value="Unassembled WGS sequence"/>
</dbReference>
<keyword evidence="1" id="KW-1133">Transmembrane helix</keyword>
<evidence type="ECO:0000313" key="2">
    <source>
        <dbReference type="EMBL" id="NEX78797.1"/>
    </source>
</evidence>
<dbReference type="EMBL" id="JAAIUV010000010">
    <property type="protein sequence ID" value="NEX78797.1"/>
    <property type="molecule type" value="Genomic_DNA"/>
</dbReference>
<comment type="caution">
    <text evidence="2">The sequence shown here is derived from an EMBL/GenBank/DDBJ whole genome shotgun (WGS) entry which is preliminary data.</text>
</comment>
<protein>
    <recommendedName>
        <fullName evidence="4">Circular bacteriocin, circularin A/uberolysin family</fullName>
    </recommendedName>
</protein>
<keyword evidence="1" id="KW-0812">Transmembrane</keyword>
<keyword evidence="3" id="KW-1185">Reference proteome</keyword>
<sequence>MIAIVSLGILASALLFMNFHYAAVTVGISEGLATNIYFALQWVSWGATAASIVASFGLGAVVAHAIWAAVKKQTLKQFIKW</sequence>
<reference evidence="2" key="1">
    <citation type="submission" date="2020-02" db="EMBL/GenBank/DDBJ databases">
        <title>Bacillus sedimentmangrovi sp. nov., isolated from sediment of the mangrove ecosystem.</title>
        <authorList>
            <person name="Liu G."/>
        </authorList>
    </citation>
    <scope>NUCLEOTIDE SEQUENCE [LARGE SCALE GENOMIC DNA]</scope>
    <source>
        <strain evidence="2">SgZ-7</strain>
    </source>
</reference>
<name>A0A6B3TSW7_9BACI</name>
<organism evidence="2 3">
    <name type="scientific">Neobacillus thermocopriae</name>
    <dbReference type="NCBI Taxonomy" id="1215031"/>
    <lineage>
        <taxon>Bacteria</taxon>
        <taxon>Bacillati</taxon>
        <taxon>Bacillota</taxon>
        <taxon>Bacilli</taxon>
        <taxon>Bacillales</taxon>
        <taxon>Bacillaceae</taxon>
        <taxon>Neobacillus</taxon>
    </lineage>
</organism>
<keyword evidence="1" id="KW-0472">Membrane</keyword>
<accession>A0A6B3TSW7</accession>
<evidence type="ECO:0000313" key="3">
    <source>
        <dbReference type="Proteomes" id="UP000481621"/>
    </source>
</evidence>
<proteinExistence type="predicted"/>